<protein>
    <submittedName>
        <fullName evidence="5">Substrate-binding domain-containing protein</fullName>
    </submittedName>
</protein>
<name>A0A5B3G439_9BACT</name>
<sequence>MSDNEHTTVRIVDIARMAGVSVATVDRVIHNRGKVSEENLARINEVLRRVDYRPNLIARSLASGRRYTLCAVMPRFAPGEYWADFEAGIARAEAEAVRYNVTVRRFCFDQYDRSSFESLLETLRREEFDGAVIATLFAEMVEPFTRELDARGVSYVFVDSDIPACNRLAYFGTSSFDAGAVAARLLFDRLDPGADIVVGRIVHRGDAGSNQWRNREAGFRSYLEAHAFRGRLHYAALRLDDEACNGRVLDEMFRENPSIAGAVTFNSTCYILAGYLAARRRDGVRLVGYDVIRRNGEMLSAGVVTALVAQRPEAQGYRAVMALCEWLVEGRAPSKINNMPIDILLKENIPYYKNNII</sequence>
<dbReference type="Pfam" id="PF00356">
    <property type="entry name" value="LacI"/>
    <property type="match status" value="1"/>
</dbReference>
<dbReference type="PROSITE" id="PS50932">
    <property type="entry name" value="HTH_LACI_2"/>
    <property type="match status" value="1"/>
</dbReference>
<feature type="domain" description="HTH lacI-type" evidence="4">
    <location>
        <begin position="9"/>
        <end position="63"/>
    </location>
</feature>
<evidence type="ECO:0000313" key="6">
    <source>
        <dbReference type="Proteomes" id="UP000323567"/>
    </source>
</evidence>
<dbReference type="CDD" id="cd06307">
    <property type="entry name" value="PBP1_sugar_binding"/>
    <property type="match status" value="1"/>
</dbReference>
<dbReference type="InterPro" id="IPR028082">
    <property type="entry name" value="Peripla_BP_I"/>
</dbReference>
<dbReference type="Proteomes" id="UP000323567">
    <property type="component" value="Unassembled WGS sequence"/>
</dbReference>
<dbReference type="CDD" id="cd01392">
    <property type="entry name" value="HTH_LacI"/>
    <property type="match status" value="1"/>
</dbReference>
<reference evidence="5 6" key="1">
    <citation type="journal article" date="2019" name="Nat. Med.">
        <title>A library of human gut bacterial isolates paired with longitudinal multiomics data enables mechanistic microbiome research.</title>
        <authorList>
            <person name="Poyet M."/>
            <person name="Groussin M."/>
            <person name="Gibbons S.M."/>
            <person name="Avila-Pacheco J."/>
            <person name="Jiang X."/>
            <person name="Kearney S.M."/>
            <person name="Perrotta A.R."/>
            <person name="Berdy B."/>
            <person name="Zhao S."/>
            <person name="Lieberman T.D."/>
            <person name="Swanson P.K."/>
            <person name="Smith M."/>
            <person name="Roesemann S."/>
            <person name="Alexander J.E."/>
            <person name="Rich S.A."/>
            <person name="Livny J."/>
            <person name="Vlamakis H."/>
            <person name="Clish C."/>
            <person name="Bullock K."/>
            <person name="Deik A."/>
            <person name="Scott J."/>
            <person name="Pierce K.A."/>
            <person name="Xavier R.J."/>
            <person name="Alm E.J."/>
        </authorList>
    </citation>
    <scope>NUCLEOTIDE SEQUENCE [LARGE SCALE GENOMIC DNA]</scope>
    <source>
        <strain evidence="5 6">BIOML-A2</strain>
    </source>
</reference>
<proteinExistence type="predicted"/>
<dbReference type="InterPro" id="IPR025997">
    <property type="entry name" value="SBP_2_dom"/>
</dbReference>
<dbReference type="PANTHER" id="PTHR30146">
    <property type="entry name" value="LACI-RELATED TRANSCRIPTIONAL REPRESSOR"/>
    <property type="match status" value="1"/>
</dbReference>
<dbReference type="Pfam" id="PF13407">
    <property type="entry name" value="Peripla_BP_4"/>
    <property type="match status" value="1"/>
</dbReference>
<dbReference type="AlphaFoldDB" id="A0A5B3G439"/>
<dbReference type="GO" id="GO:0003700">
    <property type="term" value="F:DNA-binding transcription factor activity"/>
    <property type="evidence" value="ECO:0007669"/>
    <property type="project" value="TreeGrafter"/>
</dbReference>
<dbReference type="EMBL" id="VVXK01000014">
    <property type="protein sequence ID" value="KAA2368373.1"/>
    <property type="molecule type" value="Genomic_DNA"/>
</dbReference>
<keyword evidence="3" id="KW-0804">Transcription</keyword>
<evidence type="ECO:0000256" key="1">
    <source>
        <dbReference type="ARBA" id="ARBA00023015"/>
    </source>
</evidence>
<dbReference type="SUPFAM" id="SSF53822">
    <property type="entry name" value="Periplasmic binding protein-like I"/>
    <property type="match status" value="1"/>
</dbReference>
<dbReference type="Gene3D" id="3.40.50.2300">
    <property type="match status" value="2"/>
</dbReference>
<dbReference type="PANTHER" id="PTHR30146:SF144">
    <property type="entry name" value="LACI-FAMILY TRANSCRIPTION REGULATOR"/>
    <property type="match status" value="1"/>
</dbReference>
<keyword evidence="1" id="KW-0805">Transcription regulation</keyword>
<evidence type="ECO:0000256" key="3">
    <source>
        <dbReference type="ARBA" id="ARBA00023163"/>
    </source>
</evidence>
<comment type="caution">
    <text evidence="5">The sequence shown here is derived from an EMBL/GenBank/DDBJ whole genome shotgun (WGS) entry which is preliminary data.</text>
</comment>
<dbReference type="Gene3D" id="1.10.260.40">
    <property type="entry name" value="lambda repressor-like DNA-binding domains"/>
    <property type="match status" value="1"/>
</dbReference>
<dbReference type="SUPFAM" id="SSF47413">
    <property type="entry name" value="lambda repressor-like DNA-binding domains"/>
    <property type="match status" value="1"/>
</dbReference>
<dbReference type="InterPro" id="IPR010982">
    <property type="entry name" value="Lambda_DNA-bd_dom_sf"/>
</dbReference>
<evidence type="ECO:0000313" key="5">
    <source>
        <dbReference type="EMBL" id="KAA2368373.1"/>
    </source>
</evidence>
<keyword evidence="2" id="KW-0238">DNA-binding</keyword>
<dbReference type="GO" id="GO:0000976">
    <property type="term" value="F:transcription cis-regulatory region binding"/>
    <property type="evidence" value="ECO:0007669"/>
    <property type="project" value="TreeGrafter"/>
</dbReference>
<accession>A0A5B3G439</accession>
<gene>
    <name evidence="5" type="ORF">F2Y13_10110</name>
</gene>
<organism evidence="5 6">
    <name type="scientific">Alistipes shahii</name>
    <dbReference type="NCBI Taxonomy" id="328814"/>
    <lineage>
        <taxon>Bacteria</taxon>
        <taxon>Pseudomonadati</taxon>
        <taxon>Bacteroidota</taxon>
        <taxon>Bacteroidia</taxon>
        <taxon>Bacteroidales</taxon>
        <taxon>Rikenellaceae</taxon>
        <taxon>Alistipes</taxon>
    </lineage>
</organism>
<dbReference type="SMART" id="SM00354">
    <property type="entry name" value="HTH_LACI"/>
    <property type="match status" value="1"/>
</dbReference>
<evidence type="ECO:0000259" key="4">
    <source>
        <dbReference type="PROSITE" id="PS50932"/>
    </source>
</evidence>
<dbReference type="PROSITE" id="PS00356">
    <property type="entry name" value="HTH_LACI_1"/>
    <property type="match status" value="1"/>
</dbReference>
<evidence type="ECO:0000256" key="2">
    <source>
        <dbReference type="ARBA" id="ARBA00023125"/>
    </source>
</evidence>
<dbReference type="RefSeq" id="WP_149887511.1">
    <property type="nucleotide sequence ID" value="NZ_DAWERE010000060.1"/>
</dbReference>
<dbReference type="InterPro" id="IPR000843">
    <property type="entry name" value="HTH_LacI"/>
</dbReference>